<dbReference type="Proteomes" id="UP000193920">
    <property type="component" value="Unassembled WGS sequence"/>
</dbReference>
<keyword evidence="4" id="KW-1185">Reference proteome</keyword>
<feature type="compositionally biased region" description="Polar residues" evidence="2">
    <location>
        <begin position="1"/>
        <end position="12"/>
    </location>
</feature>
<feature type="compositionally biased region" description="Polar residues" evidence="2">
    <location>
        <begin position="205"/>
        <end position="214"/>
    </location>
</feature>
<feature type="compositionally biased region" description="Polar residues" evidence="2">
    <location>
        <begin position="431"/>
        <end position="444"/>
    </location>
</feature>
<evidence type="ECO:0000313" key="3">
    <source>
        <dbReference type="EMBL" id="ORY52792.1"/>
    </source>
</evidence>
<dbReference type="EMBL" id="MCOG01000092">
    <property type="protein sequence ID" value="ORY52792.1"/>
    <property type="molecule type" value="Genomic_DNA"/>
</dbReference>
<reference evidence="3 4" key="1">
    <citation type="submission" date="2016-08" db="EMBL/GenBank/DDBJ databases">
        <title>A Parts List for Fungal Cellulosomes Revealed by Comparative Genomics.</title>
        <authorList>
            <consortium name="DOE Joint Genome Institute"/>
            <person name="Haitjema C.H."/>
            <person name="Gilmore S.P."/>
            <person name="Henske J.K."/>
            <person name="Solomon K.V."/>
            <person name="De Groot R."/>
            <person name="Kuo A."/>
            <person name="Mondo S.J."/>
            <person name="Salamov A.A."/>
            <person name="Labutti K."/>
            <person name="Zhao Z."/>
            <person name="Chiniquy J."/>
            <person name="Barry K."/>
            <person name="Brewer H.M."/>
            <person name="Purvine S.O."/>
            <person name="Wright A.T."/>
            <person name="Boxma B."/>
            <person name="Van Alen T."/>
            <person name="Hackstein J.H."/>
            <person name="Baker S.E."/>
            <person name="Grigoriev I.V."/>
            <person name="O'Malley M.A."/>
        </authorList>
    </citation>
    <scope>NUCLEOTIDE SEQUENCE [LARGE SCALE GENOMIC DNA]</scope>
    <source>
        <strain evidence="3 4">G1</strain>
    </source>
</reference>
<feature type="compositionally biased region" description="Low complexity" evidence="2">
    <location>
        <begin position="61"/>
        <end position="78"/>
    </location>
</feature>
<feature type="compositionally biased region" description="Basic and acidic residues" evidence="2">
    <location>
        <begin position="459"/>
        <end position="520"/>
    </location>
</feature>
<feature type="coiled-coil region" evidence="1">
    <location>
        <begin position="122"/>
        <end position="194"/>
    </location>
</feature>
<evidence type="ECO:0000256" key="2">
    <source>
        <dbReference type="SAM" id="MobiDB-lite"/>
    </source>
</evidence>
<dbReference type="AlphaFoldDB" id="A0A1Y2D0H7"/>
<gene>
    <name evidence="3" type="ORF">LY90DRAFT_702668</name>
</gene>
<feature type="region of interest" description="Disordered" evidence="2">
    <location>
        <begin position="1"/>
        <end position="78"/>
    </location>
</feature>
<proteinExistence type="predicted"/>
<dbReference type="OrthoDB" id="10670047at2759"/>
<name>A0A1Y2D0H7_9FUNG</name>
<accession>A0A1Y2D0H7</accession>
<feature type="compositionally biased region" description="Acidic residues" evidence="2">
    <location>
        <begin position="235"/>
        <end position="245"/>
    </location>
</feature>
<comment type="caution">
    <text evidence="3">The sequence shown here is derived from an EMBL/GenBank/DDBJ whole genome shotgun (WGS) entry which is preliminary data.</text>
</comment>
<feature type="region of interest" description="Disordered" evidence="2">
    <location>
        <begin position="196"/>
        <end position="253"/>
    </location>
</feature>
<keyword evidence="1" id="KW-0175">Coiled coil</keyword>
<evidence type="ECO:0000256" key="1">
    <source>
        <dbReference type="SAM" id="Coils"/>
    </source>
</evidence>
<organism evidence="3 4">
    <name type="scientific">Neocallimastix californiae</name>
    <dbReference type="NCBI Taxonomy" id="1754190"/>
    <lineage>
        <taxon>Eukaryota</taxon>
        <taxon>Fungi</taxon>
        <taxon>Fungi incertae sedis</taxon>
        <taxon>Chytridiomycota</taxon>
        <taxon>Chytridiomycota incertae sedis</taxon>
        <taxon>Neocallimastigomycetes</taxon>
        <taxon>Neocallimastigales</taxon>
        <taxon>Neocallimastigaceae</taxon>
        <taxon>Neocallimastix</taxon>
    </lineage>
</organism>
<sequence length="520" mass="60105">MNNIENTVFNNKELSKGKHREHSSLSNKNSKRRDGERKHHHRHHSKHKKSNENCSVVNSETSSMFSTSKTNNNKNINVNQSLSKKNIHDSMSKVNNNDNKNKSNNNGNCQQINELYWLQSKYIELEAIIEEKNNQLNQKNQDILELNNKLHEANQMNDEIEWLHRKFIEYQEIIKNKDKEIEEKNKIIEEKVNKDNNDVNGRSVEYSNTDSAAQSRKKWSEISLNNTNEEGSLVVDEDEKEEDNISDGSSTDKNQVIEDQKKLINELELTLEKYIIASVMVQTDDNLIDYLNISEDEKRIVEAIENEPPENTWIYSKNTVEVRNQGNLVKIPAKNDNLIIQNYINKSFNTLNSLRSLNNNINQSVHENLGINNKEINNNETSINEINTNEVNNNEINNNELDNNGINNNETNNVINNREIGTTSIDTVATSNKDIGPSNGISETSYKKDNSTSSLALSTKDDKLSIKEQKKKEKEAKKEMKELEKARKKEEKEKAKKEKEEAKKEKARIKKELKEQKKKS</sequence>
<feature type="compositionally biased region" description="Basic residues" evidence="2">
    <location>
        <begin position="38"/>
        <end position="49"/>
    </location>
</feature>
<feature type="region of interest" description="Disordered" evidence="2">
    <location>
        <begin position="431"/>
        <end position="520"/>
    </location>
</feature>
<evidence type="ECO:0000313" key="4">
    <source>
        <dbReference type="Proteomes" id="UP000193920"/>
    </source>
</evidence>
<protein>
    <submittedName>
        <fullName evidence="3">Uncharacterized protein</fullName>
    </submittedName>
</protein>
<feature type="compositionally biased region" description="Low complexity" evidence="2">
    <location>
        <begin position="92"/>
        <end position="108"/>
    </location>
</feature>
<feature type="region of interest" description="Disordered" evidence="2">
    <location>
        <begin position="89"/>
        <end position="108"/>
    </location>
</feature>